<feature type="compositionally biased region" description="Polar residues" evidence="5">
    <location>
        <begin position="166"/>
        <end position="182"/>
    </location>
</feature>
<dbReference type="GO" id="GO:0000785">
    <property type="term" value="C:chromatin"/>
    <property type="evidence" value="ECO:0007669"/>
    <property type="project" value="TreeGrafter"/>
</dbReference>
<feature type="region of interest" description="Disordered" evidence="5">
    <location>
        <begin position="1138"/>
        <end position="1188"/>
    </location>
</feature>
<organism evidence="7 8">
    <name type="scientific">Botrytis galanthina</name>
    <dbReference type="NCBI Taxonomy" id="278940"/>
    <lineage>
        <taxon>Eukaryota</taxon>
        <taxon>Fungi</taxon>
        <taxon>Dikarya</taxon>
        <taxon>Ascomycota</taxon>
        <taxon>Pezizomycotina</taxon>
        <taxon>Leotiomycetes</taxon>
        <taxon>Helotiales</taxon>
        <taxon>Sclerotiniaceae</taxon>
        <taxon>Botrytis</taxon>
    </lineage>
</organism>
<feature type="compositionally biased region" description="Basic and acidic residues" evidence="5">
    <location>
        <begin position="1163"/>
        <end position="1180"/>
    </location>
</feature>
<name>A0A4S8QVJ3_9HELO</name>
<feature type="region of interest" description="Disordered" evidence="5">
    <location>
        <begin position="166"/>
        <end position="202"/>
    </location>
</feature>
<dbReference type="GO" id="GO:0008270">
    <property type="term" value="F:zinc ion binding"/>
    <property type="evidence" value="ECO:0007669"/>
    <property type="project" value="UniProtKB-KW"/>
</dbReference>
<keyword evidence="3" id="KW-0862">Zinc</keyword>
<reference evidence="7 8" key="1">
    <citation type="submission" date="2017-12" db="EMBL/GenBank/DDBJ databases">
        <title>Comparative genomics of Botrytis spp.</title>
        <authorList>
            <person name="Valero-Jimenez C.A."/>
            <person name="Tapia P."/>
            <person name="Veloso J."/>
            <person name="Silva-Moreno E."/>
            <person name="Staats M."/>
            <person name="Valdes J.H."/>
            <person name="Van Kan J.A.L."/>
        </authorList>
    </citation>
    <scope>NUCLEOTIDE SEQUENCE [LARGE SCALE GENOMIC DNA]</scope>
    <source>
        <strain evidence="7 8">MUCL435</strain>
    </source>
</reference>
<feature type="compositionally biased region" description="Polar residues" evidence="5">
    <location>
        <begin position="219"/>
        <end position="231"/>
    </location>
</feature>
<evidence type="ECO:0000256" key="3">
    <source>
        <dbReference type="ARBA" id="ARBA00022833"/>
    </source>
</evidence>
<feature type="region of interest" description="Disordered" evidence="5">
    <location>
        <begin position="602"/>
        <end position="633"/>
    </location>
</feature>
<keyword evidence="2 4" id="KW-0863">Zinc-finger</keyword>
<comment type="caution">
    <text evidence="7">The sequence shown here is derived from an EMBL/GenBank/DDBJ whole genome shotgun (WGS) entry which is preliminary data.</text>
</comment>
<evidence type="ECO:0000256" key="4">
    <source>
        <dbReference type="PROSITE-ProRule" id="PRU00452"/>
    </source>
</evidence>
<dbReference type="GO" id="GO:0016925">
    <property type="term" value="P:protein sumoylation"/>
    <property type="evidence" value="ECO:0007669"/>
    <property type="project" value="TreeGrafter"/>
</dbReference>
<feature type="compositionally biased region" description="Polar residues" evidence="5">
    <location>
        <begin position="602"/>
        <end position="617"/>
    </location>
</feature>
<evidence type="ECO:0000256" key="5">
    <source>
        <dbReference type="SAM" id="MobiDB-lite"/>
    </source>
</evidence>
<dbReference type="PROSITE" id="PS51044">
    <property type="entry name" value="ZF_SP_RING"/>
    <property type="match status" value="1"/>
</dbReference>
<feature type="region of interest" description="Disordered" evidence="5">
    <location>
        <begin position="758"/>
        <end position="777"/>
    </location>
</feature>
<feature type="compositionally biased region" description="Low complexity" evidence="5">
    <location>
        <begin position="733"/>
        <end position="745"/>
    </location>
</feature>
<sequence length="1188" mass="133189">MRRPPDKEGNSAMTERDVVSSNATLNAFLGGSRQKSWMIAGGAPVRPTPRRPSITKPSDQSNANNPQRTSTTTLLSPVTSNESSSPGLAQNSVPLQNTHTASSGTHGSSRVNATIATSQALQEACITPSNPDIAQARILPDVARGEADEPCTVIISARPPLSEEISQLQTSADITSTGNPSRDSLLRPSSDPNLSSRVPSVTKRNLEILPAVQDRADQTMLSHAQHPQQRPSYRPTMPSLKPRAEMVKKYIERYGGMANLNSTLEKPRFSLMETACKSDDVHYVATHQLFCVWDTSRKDITGIPELPDSVTLNHAFRILGQLIRDNEGMAPNHLRWFANFPSPFADLMKNSEPYRRIVQEVGTFLSKLVSNWSELTRICTSRGYPPLVDELINELGLLSPTLQNIVFTATRRNLNIVDDGYGNEMERVFEQDRTGHRELAARYNTPRPPSEREIQERTKTIVQKYMMISLKARQKMMANIAPQPSTAASATPSSIGQTSRIPNGSYPHLMGSSFNSSQNIPQQNHAQNRQTGQTLSQIRTSFTRPSSPLMMASATGSHQSLTPRTGVDTPGAIPIQALSMGSPVQQGFHYSSPIMRGHGSQFPPSVLQSNGSQSPIIGQNPGLPQGPYNFDPRFDIRQQQHYPQPYMQQANVPAQYGPNNTQQMSSQQLQQIQLHQQHLQHQQHQHQQQYWLQHQMSQQQQAQHQASALQRQAHSRRDGHPSNGQQQQQPGLSRNASRNSTRNNSVSGEHMSPLVSGSIYIRNNPQGNQGPPHPRPMTIEEQECIQYSNMPDPMKRSFIPPLGFIHPQGLPDPDMKALHQANLRSPRLVTIDTPNLERDGVSRRFYQFVKDFPMAPTKIPFESSLNRLEFQISADALTRISRDKLLAKDCLMVREVKSQSLQFRLRCVSAVADANEIPVSRWVVSDTVWPEMIFMDINSHELEARRKWHHGRDLPIDITPYVNSGTNEITISMPKLPTTTKEKEYFLAVEEIEILQHNEIMDRCKEQSIPAATVVEEIKKKLAGSTEDDDELSIVVTDLSIGLTDPFTSTIFEIPVRGKNCLHRECFDLATFLSTRPSKPKRPDQPCMVDVWKCPLCSEDARPYSLRYDEFLASVRDKLQEQDKLDVKTILVAADGTWRPKTESQPSHKRKSTTDEDDDDSIDEKRPRKKSTNDVKHAEVEIIELDDD</sequence>
<accession>A0A4S8QVJ3</accession>
<evidence type="ECO:0000256" key="2">
    <source>
        <dbReference type="ARBA" id="ARBA00022771"/>
    </source>
</evidence>
<dbReference type="PANTHER" id="PTHR10782">
    <property type="entry name" value="ZINC FINGER MIZ DOMAIN-CONTAINING PROTEIN"/>
    <property type="match status" value="1"/>
</dbReference>
<feature type="region of interest" description="Disordered" evidence="5">
    <location>
        <begin position="38"/>
        <end position="109"/>
    </location>
</feature>
<feature type="domain" description="SP-RING-type" evidence="6">
    <location>
        <begin position="1030"/>
        <end position="1121"/>
    </location>
</feature>
<keyword evidence="8" id="KW-1185">Reference proteome</keyword>
<feature type="compositionally biased region" description="Polar residues" evidence="5">
    <location>
        <begin position="512"/>
        <end position="534"/>
    </location>
</feature>
<evidence type="ECO:0000313" key="8">
    <source>
        <dbReference type="Proteomes" id="UP000308671"/>
    </source>
</evidence>
<feature type="compositionally biased region" description="Polar residues" evidence="5">
    <location>
        <begin position="55"/>
        <end position="68"/>
    </location>
</feature>
<proteinExistence type="predicted"/>
<dbReference type="PANTHER" id="PTHR10782:SF4">
    <property type="entry name" value="TONALLI, ISOFORM E"/>
    <property type="match status" value="1"/>
</dbReference>
<dbReference type="OrthoDB" id="27975at2759"/>
<dbReference type="Proteomes" id="UP000308671">
    <property type="component" value="Unassembled WGS sequence"/>
</dbReference>
<dbReference type="AlphaFoldDB" id="A0A4S8QVJ3"/>
<dbReference type="Gene3D" id="3.30.40.10">
    <property type="entry name" value="Zinc/RING finger domain, C3HC4 (zinc finger)"/>
    <property type="match status" value="1"/>
</dbReference>
<gene>
    <name evidence="7" type="ORF">BGAL_0200g00010</name>
</gene>
<protein>
    <recommendedName>
        <fullName evidence="6">SP-RING-type domain-containing protein</fullName>
    </recommendedName>
</protein>
<keyword evidence="1" id="KW-0479">Metal-binding</keyword>
<dbReference type="EMBL" id="PQXL01000200">
    <property type="protein sequence ID" value="THV49323.1"/>
    <property type="molecule type" value="Genomic_DNA"/>
</dbReference>
<feature type="region of interest" description="Disordered" evidence="5">
    <location>
        <begin position="219"/>
        <end position="239"/>
    </location>
</feature>
<evidence type="ECO:0000259" key="6">
    <source>
        <dbReference type="PROSITE" id="PS51044"/>
    </source>
</evidence>
<dbReference type="InterPro" id="IPR013083">
    <property type="entry name" value="Znf_RING/FYVE/PHD"/>
</dbReference>
<feature type="region of interest" description="Disordered" evidence="5">
    <location>
        <begin position="651"/>
        <end position="752"/>
    </location>
</feature>
<dbReference type="InterPro" id="IPR004181">
    <property type="entry name" value="Znf_MIZ"/>
</dbReference>
<feature type="compositionally biased region" description="Polar residues" evidence="5">
    <location>
        <begin position="190"/>
        <end position="202"/>
    </location>
</feature>
<feature type="compositionally biased region" description="Polar residues" evidence="5">
    <location>
        <begin position="77"/>
        <end position="97"/>
    </location>
</feature>
<feature type="compositionally biased region" description="Low complexity" evidence="5">
    <location>
        <begin position="98"/>
        <end position="109"/>
    </location>
</feature>
<feature type="compositionally biased region" description="Polar residues" evidence="5">
    <location>
        <begin position="722"/>
        <end position="732"/>
    </location>
</feature>
<evidence type="ECO:0000313" key="7">
    <source>
        <dbReference type="EMBL" id="THV49323.1"/>
    </source>
</evidence>
<feature type="region of interest" description="Disordered" evidence="5">
    <location>
        <begin position="511"/>
        <end position="534"/>
    </location>
</feature>
<dbReference type="Pfam" id="PF02891">
    <property type="entry name" value="zf-MIZ"/>
    <property type="match status" value="1"/>
</dbReference>
<feature type="compositionally biased region" description="Low complexity" evidence="5">
    <location>
        <begin position="662"/>
        <end position="712"/>
    </location>
</feature>
<evidence type="ECO:0000256" key="1">
    <source>
        <dbReference type="ARBA" id="ARBA00022723"/>
    </source>
</evidence>
<dbReference type="GO" id="GO:0061665">
    <property type="term" value="F:SUMO ligase activity"/>
    <property type="evidence" value="ECO:0007669"/>
    <property type="project" value="TreeGrafter"/>
</dbReference>